<keyword evidence="8" id="KW-0436">Ligase</keyword>
<reference evidence="8 9" key="1">
    <citation type="submission" date="2017-02" db="EMBL/GenBank/DDBJ databases">
        <authorList>
            <person name="Peterson S.W."/>
        </authorList>
    </citation>
    <scope>NUCLEOTIDE SEQUENCE [LARGE SCALE GENOMIC DNA]</scope>
    <source>
        <strain evidence="8 9">ATCC 43324</strain>
    </source>
</reference>
<evidence type="ECO:0000259" key="7">
    <source>
        <dbReference type="Pfam" id="PF04932"/>
    </source>
</evidence>
<evidence type="ECO:0000256" key="6">
    <source>
        <dbReference type="SAM" id="Phobius"/>
    </source>
</evidence>
<dbReference type="EMBL" id="FUXK01000016">
    <property type="protein sequence ID" value="SJZ93921.1"/>
    <property type="molecule type" value="Genomic_DNA"/>
</dbReference>
<feature type="transmembrane region" description="Helical" evidence="6">
    <location>
        <begin position="171"/>
        <end position="188"/>
    </location>
</feature>
<keyword evidence="5" id="KW-0802">TPR repeat</keyword>
<evidence type="ECO:0000256" key="2">
    <source>
        <dbReference type="ARBA" id="ARBA00022692"/>
    </source>
</evidence>
<dbReference type="GO" id="GO:0016020">
    <property type="term" value="C:membrane"/>
    <property type="evidence" value="ECO:0007669"/>
    <property type="project" value="UniProtKB-SubCell"/>
</dbReference>
<dbReference type="InterPro" id="IPR051533">
    <property type="entry name" value="WaaL-like"/>
</dbReference>
<dbReference type="PROSITE" id="PS50005">
    <property type="entry name" value="TPR"/>
    <property type="match status" value="1"/>
</dbReference>
<name>A0A1T4PRL2_9BACT</name>
<dbReference type="Pfam" id="PF04932">
    <property type="entry name" value="Wzy_C"/>
    <property type="match status" value="1"/>
</dbReference>
<feature type="transmembrane region" description="Helical" evidence="6">
    <location>
        <begin position="42"/>
        <end position="63"/>
    </location>
</feature>
<feature type="transmembrane region" description="Helical" evidence="6">
    <location>
        <begin position="350"/>
        <end position="373"/>
    </location>
</feature>
<feature type="transmembrane region" description="Helical" evidence="6">
    <location>
        <begin position="16"/>
        <end position="36"/>
    </location>
</feature>
<evidence type="ECO:0000256" key="3">
    <source>
        <dbReference type="ARBA" id="ARBA00022989"/>
    </source>
</evidence>
<dbReference type="InterPro" id="IPR019734">
    <property type="entry name" value="TPR_rpt"/>
</dbReference>
<keyword evidence="2 6" id="KW-0812">Transmembrane</keyword>
<feature type="transmembrane region" description="Helical" evidence="6">
    <location>
        <begin position="129"/>
        <end position="151"/>
    </location>
</feature>
<feature type="transmembrane region" description="Helical" evidence="6">
    <location>
        <begin position="97"/>
        <end position="117"/>
    </location>
</feature>
<feature type="repeat" description="TPR" evidence="5">
    <location>
        <begin position="532"/>
        <end position="565"/>
    </location>
</feature>
<protein>
    <submittedName>
        <fullName evidence="8">O-antigen ligase</fullName>
    </submittedName>
</protein>
<feature type="transmembrane region" description="Helical" evidence="6">
    <location>
        <begin position="208"/>
        <end position="223"/>
    </location>
</feature>
<dbReference type="PANTHER" id="PTHR37422:SF13">
    <property type="entry name" value="LIPOPOLYSACCHARIDE BIOSYNTHESIS PROTEIN PA4999-RELATED"/>
    <property type="match status" value="1"/>
</dbReference>
<dbReference type="Gene3D" id="1.25.40.10">
    <property type="entry name" value="Tetratricopeptide repeat domain"/>
    <property type="match status" value="1"/>
</dbReference>
<dbReference type="Proteomes" id="UP000190065">
    <property type="component" value="Unassembled WGS sequence"/>
</dbReference>
<feature type="domain" description="O-antigen ligase-related" evidence="7">
    <location>
        <begin position="213"/>
        <end position="366"/>
    </location>
</feature>
<evidence type="ECO:0000256" key="4">
    <source>
        <dbReference type="ARBA" id="ARBA00023136"/>
    </source>
</evidence>
<comment type="subcellular location">
    <subcellularLocation>
        <location evidence="1">Membrane</location>
        <topology evidence="1">Multi-pass membrane protein</topology>
    </subcellularLocation>
</comment>
<proteinExistence type="predicted"/>
<keyword evidence="3 6" id="KW-1133">Transmembrane helix</keyword>
<gene>
    <name evidence="8" type="ORF">SAMN02745202_01530</name>
</gene>
<dbReference type="GO" id="GO:0016874">
    <property type="term" value="F:ligase activity"/>
    <property type="evidence" value="ECO:0007669"/>
    <property type="project" value="UniProtKB-KW"/>
</dbReference>
<dbReference type="PANTHER" id="PTHR37422">
    <property type="entry name" value="TEICHURONIC ACID BIOSYNTHESIS PROTEIN TUAE"/>
    <property type="match status" value="1"/>
</dbReference>
<feature type="transmembrane region" description="Helical" evidence="6">
    <location>
        <begin position="75"/>
        <end position="91"/>
    </location>
</feature>
<accession>A0A1T4PRL2</accession>
<evidence type="ECO:0000256" key="5">
    <source>
        <dbReference type="PROSITE-ProRule" id="PRU00339"/>
    </source>
</evidence>
<dbReference type="SUPFAM" id="SSF48452">
    <property type="entry name" value="TPR-like"/>
    <property type="match status" value="1"/>
</dbReference>
<keyword evidence="4 6" id="KW-0472">Membrane</keyword>
<evidence type="ECO:0000313" key="9">
    <source>
        <dbReference type="Proteomes" id="UP000190065"/>
    </source>
</evidence>
<feature type="transmembrane region" description="Helical" evidence="6">
    <location>
        <begin position="439"/>
        <end position="456"/>
    </location>
</feature>
<dbReference type="InterPro" id="IPR007016">
    <property type="entry name" value="O-antigen_ligase-rel_domated"/>
</dbReference>
<dbReference type="STRING" id="28136.SAMN02745202_01530"/>
<dbReference type="AlphaFoldDB" id="A0A1T4PRL2"/>
<sequence>MTKSKYRYYLIIEKNINSVIVFFSSLLMLCIALVPLKNVPYYIIFGKTVFFLYFTLLLFFLYAIRVLLTHKKIRYSVIDIIILIYGTYLLWNCNYNGLLFSNRALEIEACFILYIVLRSCQSIHSWSIIICVMLLGGILQGILGISQLLGLTTSNNVYFTITGSFYNPGPYGGYLASLYPIALGIKLYKDPIRLKLNIEILKSKITNYLLDICLIILLFTIIISQSRAAWCSTICVTIYFALYKIKNVKEKNKNFVLNKKKTTTVLLLCLIATSIIIYVLIHLRITSVAGRLYIWKISSNIVDKNNFLTGVGLNRFNPIYMIKQGEYLENDPLSPFSMLANNTEYCFNELFQSFIETGLIGLVLLVCIILSILFIRNKNNREWMLIVKGGIISITLFSFFSYPFHVLPILLIFFVYIAFGAFLSPVGHIYILNKTLSHIMSFVLSISLCTICIFIYEKVSFYYQALKNWNTAVLVMANYNYVESLPFYKAAHSALYQNGYFLNDYGKVLYLMGNFSASNKILFEAANVHITSFTYLTIGLNYDKLDNFMLAEKYYKKAYWLCPERLYPLYLLVKLYERHGMLQEASSLGNIALHKKTKINSIAIKQMREEIFSILNNNKEQ</sequence>
<evidence type="ECO:0000313" key="8">
    <source>
        <dbReference type="EMBL" id="SJZ93921.1"/>
    </source>
</evidence>
<feature type="transmembrane region" description="Helical" evidence="6">
    <location>
        <begin position="410"/>
        <end position="432"/>
    </location>
</feature>
<dbReference type="InterPro" id="IPR011990">
    <property type="entry name" value="TPR-like_helical_dom_sf"/>
</dbReference>
<feature type="transmembrane region" description="Helical" evidence="6">
    <location>
        <begin position="265"/>
        <end position="285"/>
    </location>
</feature>
<feature type="transmembrane region" description="Helical" evidence="6">
    <location>
        <begin position="385"/>
        <end position="404"/>
    </location>
</feature>
<organism evidence="8 9">
    <name type="scientific">Segatella oulorum</name>
    <dbReference type="NCBI Taxonomy" id="28136"/>
    <lineage>
        <taxon>Bacteria</taxon>
        <taxon>Pseudomonadati</taxon>
        <taxon>Bacteroidota</taxon>
        <taxon>Bacteroidia</taxon>
        <taxon>Bacteroidales</taxon>
        <taxon>Prevotellaceae</taxon>
        <taxon>Segatella</taxon>
    </lineage>
</organism>
<evidence type="ECO:0000256" key="1">
    <source>
        <dbReference type="ARBA" id="ARBA00004141"/>
    </source>
</evidence>
<feature type="transmembrane region" description="Helical" evidence="6">
    <location>
        <begin position="229"/>
        <end position="245"/>
    </location>
</feature>